<sequence>MIRKSLFILVATGMGIIKATGGEGGLYIPSTILRELGSASMGGYLMIAETGNGDFGIVSSSESPYIIESGVHSEVAWQPVNGDNRAVPVYAPSPAEIRESIPTVYGEPSQYMGPQQEGFVPASTPVVTSVEETGSTSGVSTGAIVAGTTAGVATGAATGAAVSSTTSETKDTTAAGTTTGKTSGDKTSTTKDTKTSTKTKKKGAKSLVALSAVAVTALFSIL</sequence>
<dbReference type="KEGG" id="ein:Eint_011200"/>
<dbReference type="VEuPathDB" id="MicrosporidiaDB:Eint_011200"/>
<gene>
    <name evidence="3" type="ORF">Eint_011200</name>
</gene>
<protein>
    <submittedName>
        <fullName evidence="3">Uncharacterized protein</fullName>
    </submittedName>
</protein>
<evidence type="ECO:0000256" key="2">
    <source>
        <dbReference type="SAM" id="SignalP"/>
    </source>
</evidence>
<dbReference type="GeneID" id="9698616"/>
<reference evidence="3 4" key="2">
    <citation type="journal article" date="2012" name="Proc. Natl. Acad. Sci. U.S.A.">
        <title>Gain and loss of multiple functionally related, horizontally transferred genes in the reduced genomes of two microsporidian parasites.</title>
        <authorList>
            <person name="Pombert J.-F."/>
            <person name="Selman M."/>
            <person name="Burki F."/>
            <person name="Bardell F.T."/>
            <person name="Farinelli L."/>
            <person name="Solter L.F."/>
            <person name="Whitman D.W."/>
            <person name="Weiss L.M."/>
            <person name="Corradi N."/>
            <person name="Keeling P.J."/>
        </authorList>
    </citation>
    <scope>NUCLEOTIDE SEQUENCE [LARGE SCALE GENOMIC DNA]</scope>
    <source>
        <strain evidence="3 4">ATCC 50506</strain>
    </source>
</reference>
<dbReference type="HOGENOM" id="CLU_1245344_0_0_1"/>
<dbReference type="OrthoDB" id="2195673at2759"/>
<accession>E0S5J7</accession>
<dbReference type="AlphaFoldDB" id="E0S5J7"/>
<evidence type="ECO:0000313" key="3">
    <source>
        <dbReference type="EMBL" id="ADM10982.1"/>
    </source>
</evidence>
<evidence type="ECO:0000313" key="4">
    <source>
        <dbReference type="Proteomes" id="UP000002313"/>
    </source>
</evidence>
<keyword evidence="2" id="KW-0732">Signal</keyword>
<feature type="compositionally biased region" description="Low complexity" evidence="1">
    <location>
        <begin position="159"/>
        <end position="187"/>
    </location>
</feature>
<evidence type="ECO:0000256" key="1">
    <source>
        <dbReference type="SAM" id="MobiDB-lite"/>
    </source>
</evidence>
<organism evidence="3 4">
    <name type="scientific">Encephalitozoon intestinalis (strain ATCC 50506)</name>
    <name type="common">Microsporidian parasite</name>
    <name type="synonym">Septata intestinalis</name>
    <dbReference type="NCBI Taxonomy" id="876142"/>
    <lineage>
        <taxon>Eukaryota</taxon>
        <taxon>Fungi</taxon>
        <taxon>Fungi incertae sedis</taxon>
        <taxon>Microsporidia</taxon>
        <taxon>Unikaryonidae</taxon>
        <taxon>Encephalitozoon</taxon>
    </lineage>
</organism>
<feature type="signal peptide" evidence="2">
    <location>
        <begin position="1"/>
        <end position="21"/>
    </location>
</feature>
<proteinExistence type="predicted"/>
<name>E0S5J7_ENCIT</name>
<feature type="chain" id="PRO_5003139983" evidence="2">
    <location>
        <begin position="22"/>
        <end position="222"/>
    </location>
</feature>
<keyword evidence="4" id="KW-1185">Reference proteome</keyword>
<reference evidence="3 4" key="1">
    <citation type="journal article" date="2010" name="Nat. Commun.">
        <title>The complete sequence of the smallest known nuclear genome from the microsporidian Encephalitozoon intestinalis.</title>
        <authorList>
            <person name="Corradi N."/>
            <person name="Pombert J.-F."/>
            <person name="Farinelli L."/>
            <person name="Didier E.S."/>
            <person name="Keeling P.J."/>
        </authorList>
    </citation>
    <scope>NUCLEOTIDE SEQUENCE [LARGE SCALE GENOMIC DNA]</scope>
    <source>
        <strain evidence="3 4">ATCC 50506</strain>
    </source>
</reference>
<dbReference type="RefSeq" id="XP_003072342.1">
    <property type="nucleotide sequence ID" value="XM_003072296.1"/>
</dbReference>
<feature type="region of interest" description="Disordered" evidence="1">
    <location>
        <begin position="159"/>
        <end position="200"/>
    </location>
</feature>
<dbReference type="EMBL" id="CP001942">
    <property type="protein sequence ID" value="ADM10982.1"/>
    <property type="molecule type" value="Genomic_DNA"/>
</dbReference>
<dbReference type="Proteomes" id="UP000002313">
    <property type="component" value="Chromosome I"/>
</dbReference>